<reference evidence="2" key="1">
    <citation type="journal article" date="2016" name="Nat. Biotechnol.">
        <title>Sequencing wild and cultivated cassava and related species reveals extensive interspecific hybridization and genetic diversity.</title>
        <authorList>
            <person name="Bredeson J.V."/>
            <person name="Lyons J.B."/>
            <person name="Prochnik S.E."/>
            <person name="Wu G.A."/>
            <person name="Ha C.M."/>
            <person name="Edsinger-Gonzales E."/>
            <person name="Grimwood J."/>
            <person name="Schmutz J."/>
            <person name="Rabbi I.Y."/>
            <person name="Egesi C."/>
            <person name="Nauluvula P."/>
            <person name="Lebot V."/>
            <person name="Ndunguru J."/>
            <person name="Mkamilo G."/>
            <person name="Bart R.S."/>
            <person name="Setter T.L."/>
            <person name="Gleadow R.M."/>
            <person name="Kulakow P."/>
            <person name="Ferguson M.E."/>
            <person name="Rounsley S."/>
            <person name="Rokhsar D.S."/>
        </authorList>
    </citation>
    <scope>NUCLEOTIDE SEQUENCE [LARGE SCALE GENOMIC DNA]</scope>
    <source>
        <strain evidence="2">cv. AM560-2</strain>
    </source>
</reference>
<organism evidence="1 2">
    <name type="scientific">Manihot esculenta</name>
    <name type="common">Cassava</name>
    <name type="synonym">Jatropha manihot</name>
    <dbReference type="NCBI Taxonomy" id="3983"/>
    <lineage>
        <taxon>Eukaryota</taxon>
        <taxon>Viridiplantae</taxon>
        <taxon>Streptophyta</taxon>
        <taxon>Embryophyta</taxon>
        <taxon>Tracheophyta</taxon>
        <taxon>Spermatophyta</taxon>
        <taxon>Magnoliopsida</taxon>
        <taxon>eudicotyledons</taxon>
        <taxon>Gunneridae</taxon>
        <taxon>Pentapetalae</taxon>
        <taxon>rosids</taxon>
        <taxon>fabids</taxon>
        <taxon>Malpighiales</taxon>
        <taxon>Euphorbiaceae</taxon>
        <taxon>Crotonoideae</taxon>
        <taxon>Manihoteae</taxon>
        <taxon>Manihot</taxon>
    </lineage>
</organism>
<evidence type="ECO:0000313" key="1">
    <source>
        <dbReference type="EMBL" id="KAG8638003.1"/>
    </source>
</evidence>
<sequence length="349" mass="38701">MKNQENDQQHHYRVAENDHNQTLPEEEGEGEGEEAEPRLQELEKQHNHSMHLSSSSPPAKPAPKPPSSCLDSTPDSTRSSDHSSHSHGYAFSPPQLKQSKYQSPPADQISQSIGFSSPPDVKQPKPLSPPPMAAAAATLPVSKVASENQDDEVVKSVKDDIGHGGGCGKGGANFSRKREILKGRALLGFRFFGLVFCLSSFSVMATDKNQGWAFDSFYRYKEFRYCMSVNVMGFVYLGLQTCDLAYTLATGKLFAQNQLRYYLDFSLDQMLTYLLLSASSSATFRVEDWESNWGKDKFPAMARLSVVRTRGTEDPSSESAAPVSGQIYPEVCRYRVDQEVSKSNEVICM</sequence>
<name>A0ACB7GE90_MANES</name>
<dbReference type="EMBL" id="CM004401">
    <property type="protein sequence ID" value="KAG8638003.1"/>
    <property type="molecule type" value="Genomic_DNA"/>
</dbReference>
<proteinExistence type="predicted"/>
<comment type="caution">
    <text evidence="1">The sequence shown here is derived from an EMBL/GenBank/DDBJ whole genome shotgun (WGS) entry which is preliminary data.</text>
</comment>
<accession>A0ACB7GE90</accession>
<dbReference type="Proteomes" id="UP000091857">
    <property type="component" value="Chromosome 15"/>
</dbReference>
<keyword evidence="2" id="KW-1185">Reference proteome</keyword>
<evidence type="ECO:0000313" key="2">
    <source>
        <dbReference type="Proteomes" id="UP000091857"/>
    </source>
</evidence>
<gene>
    <name evidence="1" type="ORF">MANES_15G181800v8</name>
</gene>
<protein>
    <submittedName>
        <fullName evidence="1">Uncharacterized protein</fullName>
    </submittedName>
</protein>